<feature type="transmembrane region" description="Helical" evidence="1">
    <location>
        <begin position="95"/>
        <end position="119"/>
    </location>
</feature>
<keyword evidence="1" id="KW-0472">Membrane</keyword>
<proteinExistence type="predicted"/>
<evidence type="ECO:0000313" key="3">
    <source>
        <dbReference type="Proteomes" id="UP000825933"/>
    </source>
</evidence>
<reference evidence="3" key="1">
    <citation type="journal article" date="2022" name="Microbiol. Resour. Announc.">
        <title>Draft Genome Sequence of a Methanogenic Archaeon from West Spitsbergen Permafrost.</title>
        <authorList>
            <person name="Trubitsyn V."/>
            <person name="Rivkina E."/>
            <person name="Shcherbakova V."/>
        </authorList>
    </citation>
    <scope>NUCLEOTIDE SEQUENCE [LARGE SCALE GENOMIC DNA]</scope>
    <source>
        <strain evidence="3">VT</strain>
    </source>
</reference>
<dbReference type="RefSeq" id="WP_223791213.1">
    <property type="nucleotide sequence ID" value="NZ_JAIOUQ010000007.1"/>
</dbReference>
<accession>A0A8T5UUH5</accession>
<organism evidence="2 3">
    <name type="scientific">Methanobacterium spitsbergense</name>
    <dbReference type="NCBI Taxonomy" id="2874285"/>
    <lineage>
        <taxon>Archaea</taxon>
        <taxon>Methanobacteriati</taxon>
        <taxon>Methanobacteriota</taxon>
        <taxon>Methanomada group</taxon>
        <taxon>Methanobacteria</taxon>
        <taxon>Methanobacteriales</taxon>
        <taxon>Methanobacteriaceae</taxon>
        <taxon>Methanobacterium</taxon>
    </lineage>
</organism>
<keyword evidence="1" id="KW-0812">Transmembrane</keyword>
<dbReference type="EMBL" id="JAIOUQ010000007">
    <property type="protein sequence ID" value="MBZ2165606.1"/>
    <property type="molecule type" value="Genomic_DNA"/>
</dbReference>
<gene>
    <name evidence="2" type="ORF">K8N75_06085</name>
</gene>
<keyword evidence="3" id="KW-1185">Reference proteome</keyword>
<name>A0A8T5UUH5_9EURY</name>
<dbReference type="Proteomes" id="UP000825933">
    <property type="component" value="Unassembled WGS sequence"/>
</dbReference>
<sequence>MFRFPVDNQFLTIDIQDKQLGMDQLAYVPDTESSKIGAEVNIPGYTIEILNNTNENGLRMVQKPYFYNTTMGDPSMNDTVFSQLRTGIFVTREDLTVLSISLIGIFIAVFAGLMSLLILSYQGRFSWKEVLCLLV</sequence>
<dbReference type="AlphaFoldDB" id="A0A8T5UUH5"/>
<comment type="caution">
    <text evidence="2">The sequence shown here is derived from an EMBL/GenBank/DDBJ whole genome shotgun (WGS) entry which is preliminary data.</text>
</comment>
<evidence type="ECO:0000313" key="2">
    <source>
        <dbReference type="EMBL" id="MBZ2165606.1"/>
    </source>
</evidence>
<keyword evidence="1" id="KW-1133">Transmembrane helix</keyword>
<protein>
    <submittedName>
        <fullName evidence="2">Uncharacterized protein</fullName>
    </submittedName>
</protein>
<evidence type="ECO:0000256" key="1">
    <source>
        <dbReference type="SAM" id="Phobius"/>
    </source>
</evidence>